<keyword evidence="1" id="KW-1133">Transmembrane helix</keyword>
<feature type="transmembrane region" description="Helical" evidence="1">
    <location>
        <begin position="112"/>
        <end position="130"/>
    </location>
</feature>
<dbReference type="RefSeq" id="WP_009020248.1">
    <property type="nucleotide sequence ID" value="NZ_DS999411.1"/>
</dbReference>
<name>B8KTS1_9GAMM</name>
<dbReference type="PANTHER" id="PTHR23526:SF2">
    <property type="entry name" value="MAJOR FACILITATOR SUPERFAMILY (MFS) PROFILE DOMAIN-CONTAINING PROTEIN"/>
    <property type="match status" value="1"/>
</dbReference>
<reference evidence="3" key="1">
    <citation type="journal article" date="2013" name="BMC Microbiol.">
        <title>Taxonomy and evolution of bacteriochlorophyll a-containing members of the OM60/NOR5 clade of marine gammaproteobacteria: description of Luminiphilus syltensis gen. nov., sp. nov., reclassification of Haliea rubra as Pseudohaliea rubra gen. nov., comb. nov., and emendation of Chromatocurvus halotolerans.</title>
        <authorList>
            <person name="Spring S."/>
            <person name="Riedel T."/>
            <person name="Sproer C."/>
            <person name="Yan S."/>
            <person name="Harder J."/>
            <person name="Fuchs B.M."/>
        </authorList>
    </citation>
    <scope>NUCLEOTIDE SEQUENCE [LARGE SCALE GENOMIC DNA]</scope>
    <source>
        <strain evidence="3">NOR51-B</strain>
    </source>
</reference>
<dbReference type="OrthoDB" id="1117124at2"/>
<protein>
    <submittedName>
        <fullName evidence="2">Permease, major facilitator superfamily</fullName>
    </submittedName>
</protein>
<dbReference type="Gene3D" id="1.20.1250.20">
    <property type="entry name" value="MFS general substrate transporter like domains"/>
    <property type="match status" value="1"/>
</dbReference>
<dbReference type="AlphaFoldDB" id="B8KTS1"/>
<feature type="transmembrane region" description="Helical" evidence="1">
    <location>
        <begin position="238"/>
        <end position="256"/>
    </location>
</feature>
<keyword evidence="1" id="KW-0472">Membrane</keyword>
<feature type="transmembrane region" description="Helical" evidence="1">
    <location>
        <begin position="150"/>
        <end position="171"/>
    </location>
</feature>
<feature type="transmembrane region" description="Helical" evidence="1">
    <location>
        <begin position="363"/>
        <end position="384"/>
    </location>
</feature>
<dbReference type="PANTHER" id="PTHR23526">
    <property type="entry name" value="INTEGRAL MEMBRANE TRANSPORT PROTEIN-RELATED"/>
    <property type="match status" value="1"/>
</dbReference>
<feature type="transmembrane region" description="Helical" evidence="1">
    <location>
        <begin position="84"/>
        <end position="106"/>
    </location>
</feature>
<accession>B8KTS1</accession>
<proteinExistence type="predicted"/>
<dbReference type="eggNOG" id="COG2814">
    <property type="taxonomic scope" value="Bacteria"/>
</dbReference>
<dbReference type="STRING" id="565045.NOR51B_1448"/>
<evidence type="ECO:0000256" key="1">
    <source>
        <dbReference type="SAM" id="Phobius"/>
    </source>
</evidence>
<feature type="transmembrane region" description="Helical" evidence="1">
    <location>
        <begin position="262"/>
        <end position="282"/>
    </location>
</feature>
<organism evidence="2 3">
    <name type="scientific">Luminiphilus syltensis NOR5-1B</name>
    <dbReference type="NCBI Taxonomy" id="565045"/>
    <lineage>
        <taxon>Bacteria</taxon>
        <taxon>Pseudomonadati</taxon>
        <taxon>Pseudomonadota</taxon>
        <taxon>Gammaproteobacteria</taxon>
        <taxon>Cellvibrionales</taxon>
        <taxon>Halieaceae</taxon>
        <taxon>Luminiphilus</taxon>
    </lineage>
</organism>
<keyword evidence="3" id="KW-1185">Reference proteome</keyword>
<dbReference type="Proteomes" id="UP000004699">
    <property type="component" value="Unassembled WGS sequence"/>
</dbReference>
<feature type="transmembrane region" description="Helical" evidence="1">
    <location>
        <begin position="183"/>
        <end position="202"/>
    </location>
</feature>
<dbReference type="HOGENOM" id="CLU_051156_0_0_6"/>
<sequence length="414" mass="43260">MSDAAEGKLDPVAQRNYSIHLLSLSLTKLGDALTSSRLVLAWMLSSLGAPPLTLSLLVPVRESLALLPQLLVARGLERHTVRKWFWVFGSLGQACALLAMALALVILPTSAAAWAVIGALAVFSLSRGVCSIAIKDVMGRVIPKSHRGRLSGTAASVAGVITIGVALFLWLAPQGLRSEASTFVIILVGAALLWVAAALVYGQVSEEPATLKQQADDNTGLFSDLAIIIEQRPFRQFLIARMLLVATAFAIPYIVILVQAAGANVVIGLAVLLAAEGLSALLSGRVWGIWSDSAAHRVMAAGALLCVATLGATLYLSHYPLLLSQPAISALVIFTAATAHHGVRIGRSTYLIDLADDSNRARYTAVGNTVMGLFLLSGAALGAVDGMLGTQSVILLLMGLGVIAAIASLRLQPV</sequence>
<dbReference type="InterPro" id="IPR052528">
    <property type="entry name" value="Sugar_transport-like"/>
</dbReference>
<dbReference type="EMBL" id="DS999411">
    <property type="protein sequence ID" value="EED35502.1"/>
    <property type="molecule type" value="Genomic_DNA"/>
</dbReference>
<gene>
    <name evidence="2" type="ORF">NOR51B_1448</name>
</gene>
<feature type="transmembrane region" description="Helical" evidence="1">
    <location>
        <begin position="39"/>
        <end position="60"/>
    </location>
</feature>
<feature type="transmembrane region" description="Helical" evidence="1">
    <location>
        <begin position="294"/>
        <end position="316"/>
    </location>
</feature>
<keyword evidence="1" id="KW-0812">Transmembrane</keyword>
<feature type="transmembrane region" description="Helical" evidence="1">
    <location>
        <begin position="390"/>
        <end position="409"/>
    </location>
</feature>
<feature type="transmembrane region" description="Helical" evidence="1">
    <location>
        <begin position="322"/>
        <end position="343"/>
    </location>
</feature>
<dbReference type="SUPFAM" id="SSF103473">
    <property type="entry name" value="MFS general substrate transporter"/>
    <property type="match status" value="1"/>
</dbReference>
<evidence type="ECO:0000313" key="3">
    <source>
        <dbReference type="Proteomes" id="UP000004699"/>
    </source>
</evidence>
<dbReference type="InterPro" id="IPR036259">
    <property type="entry name" value="MFS_trans_sf"/>
</dbReference>
<evidence type="ECO:0000313" key="2">
    <source>
        <dbReference type="EMBL" id="EED35502.1"/>
    </source>
</evidence>